<name>A0A8K0CIG4_IGNLU</name>
<evidence type="ECO:0000313" key="3">
    <source>
        <dbReference type="Proteomes" id="UP000801492"/>
    </source>
</evidence>
<dbReference type="AlphaFoldDB" id="A0A8K0CIG4"/>
<keyword evidence="1" id="KW-0175">Coiled coil</keyword>
<proteinExistence type="predicted"/>
<gene>
    <name evidence="2" type="ORF">ILUMI_18195</name>
</gene>
<feature type="coiled-coil region" evidence="1">
    <location>
        <begin position="69"/>
        <end position="100"/>
    </location>
</feature>
<dbReference type="Proteomes" id="UP000801492">
    <property type="component" value="Unassembled WGS sequence"/>
</dbReference>
<reference evidence="2" key="1">
    <citation type="submission" date="2019-08" db="EMBL/GenBank/DDBJ databases">
        <title>The genome of the North American firefly Photinus pyralis.</title>
        <authorList>
            <consortium name="Photinus pyralis genome working group"/>
            <person name="Fallon T.R."/>
            <person name="Sander Lower S.E."/>
            <person name="Weng J.-K."/>
        </authorList>
    </citation>
    <scope>NUCLEOTIDE SEQUENCE</scope>
    <source>
        <strain evidence="2">TRF0915ILg1</strain>
        <tissue evidence="2">Whole body</tissue>
    </source>
</reference>
<sequence length="121" mass="14843">INYYKLIFLKVKEEFVQAIEQEIVNQALNEAGLVEFWEAFKEIFLKVAEQVCGKSKMNKRRKKRTKWWNNEVKRKINLKKERYKEQKRVARNTVKEAREQPWEKFGRKIQSNSEQNQKLFY</sequence>
<keyword evidence="3" id="KW-1185">Reference proteome</keyword>
<evidence type="ECO:0000313" key="2">
    <source>
        <dbReference type="EMBL" id="KAF2887978.1"/>
    </source>
</evidence>
<dbReference type="EMBL" id="VTPC01080713">
    <property type="protein sequence ID" value="KAF2887978.1"/>
    <property type="molecule type" value="Genomic_DNA"/>
</dbReference>
<evidence type="ECO:0000256" key="1">
    <source>
        <dbReference type="SAM" id="Coils"/>
    </source>
</evidence>
<feature type="non-terminal residue" evidence="2">
    <location>
        <position position="1"/>
    </location>
</feature>
<protein>
    <submittedName>
        <fullName evidence="2">Uncharacterized protein</fullName>
    </submittedName>
</protein>
<accession>A0A8K0CIG4</accession>
<comment type="caution">
    <text evidence="2">The sequence shown here is derived from an EMBL/GenBank/DDBJ whole genome shotgun (WGS) entry which is preliminary data.</text>
</comment>
<organism evidence="2 3">
    <name type="scientific">Ignelater luminosus</name>
    <name type="common">Cucubano</name>
    <name type="synonym">Pyrophorus luminosus</name>
    <dbReference type="NCBI Taxonomy" id="2038154"/>
    <lineage>
        <taxon>Eukaryota</taxon>
        <taxon>Metazoa</taxon>
        <taxon>Ecdysozoa</taxon>
        <taxon>Arthropoda</taxon>
        <taxon>Hexapoda</taxon>
        <taxon>Insecta</taxon>
        <taxon>Pterygota</taxon>
        <taxon>Neoptera</taxon>
        <taxon>Endopterygota</taxon>
        <taxon>Coleoptera</taxon>
        <taxon>Polyphaga</taxon>
        <taxon>Elateriformia</taxon>
        <taxon>Elateroidea</taxon>
        <taxon>Elateridae</taxon>
        <taxon>Agrypninae</taxon>
        <taxon>Pyrophorini</taxon>
        <taxon>Ignelater</taxon>
    </lineage>
</organism>